<keyword evidence="2" id="KW-0677">Repeat</keyword>
<dbReference type="PROSITE" id="PS50011">
    <property type="entry name" value="PROTEIN_KINASE_DOM"/>
    <property type="match status" value="1"/>
</dbReference>
<protein>
    <recommendedName>
        <fullName evidence="5">Protein kinase domain-containing protein</fullName>
    </recommendedName>
</protein>
<dbReference type="Gene3D" id="1.10.510.10">
    <property type="entry name" value="Transferase(Phosphotransferase) domain 1"/>
    <property type="match status" value="1"/>
</dbReference>
<dbReference type="Proteomes" id="UP001146120">
    <property type="component" value="Unassembled WGS sequence"/>
</dbReference>
<dbReference type="PANTHER" id="PTHR44329:SF214">
    <property type="entry name" value="PROTEIN KINASE DOMAIN-CONTAINING PROTEIN"/>
    <property type="match status" value="1"/>
</dbReference>
<evidence type="ECO:0000259" key="5">
    <source>
        <dbReference type="PROSITE" id="PS50011"/>
    </source>
</evidence>
<sequence length="600" mass="67105">MNVDLSKNALEGFHWTESEIPTDNVKITTLNLALNEVKTLANIGAPPNLRSLNVSHNQIVNADMRDLRALETLDCSYNSINSIQAGKSKLSKLYAAKNEFASFAHVTFPDSLAFLNGSNNGITTFPVGNFSAMKQLTTVDFSSNNIEFVVGMLLPDKLTHLDIRGNPIKVIELRATDADKLAKMPSFFVDKGIKQSNCSEHASRKTIGGAEMCVLEDSEYVKLYFPAPSASVEYPAIRVMSVVCFCFFILTGIGVIIGLCVKKRLYDSKRAMEIEHEAQPDALPNDVREDPELVALRVNQHEITNMQKIGQGKFALLFLAKLGERQVVVKQMQMSSVKSRKAVLSYMEEIRISTKLDHPRIIKFIGISWSHLYDLSILVEYAEHGNLSEHLRSQRGIKTNREEFTWFETHSDLRPKLLLAIDVAEALVYLQSFATPILHKNIRAEHVLLTSSWECKLSGFGYATSVSTSMRGELGSIAWFAPELLTGGKFNEKTEVYSFGVFMSELDMCEKPFIQAVKSTGAAALTNVEIATEVTQHNLRPSFHEDCPSDMLKIAQECLHQDPEMRPNAMKLFYDLRQAYRTRSNSSAPNSNQSNNQEAV</sequence>
<proteinExistence type="predicted"/>
<comment type="caution">
    <text evidence="6">The sequence shown here is derived from an EMBL/GenBank/DDBJ whole genome shotgun (WGS) entry which is preliminary data.</text>
</comment>
<dbReference type="InterPro" id="IPR032675">
    <property type="entry name" value="LRR_dom_sf"/>
</dbReference>
<organism evidence="6 7">
    <name type="scientific">Lagenidium giganteum</name>
    <dbReference type="NCBI Taxonomy" id="4803"/>
    <lineage>
        <taxon>Eukaryota</taxon>
        <taxon>Sar</taxon>
        <taxon>Stramenopiles</taxon>
        <taxon>Oomycota</taxon>
        <taxon>Peronosporomycetes</taxon>
        <taxon>Pythiales</taxon>
        <taxon>Pythiaceae</taxon>
    </lineage>
</organism>
<keyword evidence="7" id="KW-1185">Reference proteome</keyword>
<keyword evidence="3" id="KW-0547">Nucleotide-binding</keyword>
<dbReference type="Pfam" id="PF13516">
    <property type="entry name" value="LRR_6"/>
    <property type="match status" value="1"/>
</dbReference>
<dbReference type="Pfam" id="PF07714">
    <property type="entry name" value="PK_Tyr_Ser-Thr"/>
    <property type="match status" value="1"/>
</dbReference>
<name>A0AAV2YU12_9STRA</name>
<gene>
    <name evidence="6" type="ORF">N0F65_000652</name>
</gene>
<dbReference type="SUPFAM" id="SSF52058">
    <property type="entry name" value="L domain-like"/>
    <property type="match status" value="1"/>
</dbReference>
<evidence type="ECO:0000256" key="4">
    <source>
        <dbReference type="SAM" id="Phobius"/>
    </source>
</evidence>
<dbReference type="PROSITE" id="PS00107">
    <property type="entry name" value="PROTEIN_KINASE_ATP"/>
    <property type="match status" value="1"/>
</dbReference>
<evidence type="ECO:0000313" key="7">
    <source>
        <dbReference type="Proteomes" id="UP001146120"/>
    </source>
</evidence>
<feature type="domain" description="Protein kinase" evidence="5">
    <location>
        <begin position="303"/>
        <end position="581"/>
    </location>
</feature>
<keyword evidence="4" id="KW-1133">Transmembrane helix</keyword>
<keyword evidence="3" id="KW-0067">ATP-binding</keyword>
<keyword evidence="4" id="KW-0472">Membrane</keyword>
<dbReference type="InterPro" id="IPR001245">
    <property type="entry name" value="Ser-Thr/Tyr_kinase_cat_dom"/>
</dbReference>
<keyword evidence="1" id="KW-0433">Leucine-rich repeat</keyword>
<evidence type="ECO:0000256" key="3">
    <source>
        <dbReference type="PROSITE-ProRule" id="PRU10141"/>
    </source>
</evidence>
<dbReference type="InterPro" id="IPR000719">
    <property type="entry name" value="Prot_kinase_dom"/>
</dbReference>
<dbReference type="InterPro" id="IPR011009">
    <property type="entry name" value="Kinase-like_dom_sf"/>
</dbReference>
<dbReference type="AlphaFoldDB" id="A0AAV2YU12"/>
<feature type="binding site" evidence="3">
    <location>
        <position position="330"/>
    </location>
    <ligand>
        <name>ATP</name>
        <dbReference type="ChEBI" id="CHEBI:30616"/>
    </ligand>
</feature>
<dbReference type="SUPFAM" id="SSF56112">
    <property type="entry name" value="Protein kinase-like (PK-like)"/>
    <property type="match status" value="1"/>
</dbReference>
<reference evidence="6" key="1">
    <citation type="submission" date="2022-11" db="EMBL/GenBank/DDBJ databases">
        <authorList>
            <person name="Morgan W.R."/>
            <person name="Tartar A."/>
        </authorList>
    </citation>
    <scope>NUCLEOTIDE SEQUENCE</scope>
    <source>
        <strain evidence="6">ARSEF 373</strain>
    </source>
</reference>
<dbReference type="InterPro" id="IPR001611">
    <property type="entry name" value="Leu-rich_rpt"/>
</dbReference>
<keyword evidence="4" id="KW-0812">Transmembrane</keyword>
<dbReference type="GO" id="GO:0004674">
    <property type="term" value="F:protein serine/threonine kinase activity"/>
    <property type="evidence" value="ECO:0007669"/>
    <property type="project" value="TreeGrafter"/>
</dbReference>
<dbReference type="GO" id="GO:0005524">
    <property type="term" value="F:ATP binding"/>
    <property type="evidence" value="ECO:0007669"/>
    <property type="project" value="UniProtKB-UniRule"/>
</dbReference>
<dbReference type="PANTHER" id="PTHR44329">
    <property type="entry name" value="SERINE/THREONINE-PROTEIN KINASE TNNI3K-RELATED"/>
    <property type="match status" value="1"/>
</dbReference>
<evidence type="ECO:0000256" key="1">
    <source>
        <dbReference type="ARBA" id="ARBA00022614"/>
    </source>
</evidence>
<evidence type="ECO:0000256" key="2">
    <source>
        <dbReference type="ARBA" id="ARBA00022737"/>
    </source>
</evidence>
<accession>A0AAV2YU12</accession>
<evidence type="ECO:0000313" key="6">
    <source>
        <dbReference type="EMBL" id="DAZ96104.1"/>
    </source>
</evidence>
<dbReference type="InterPro" id="IPR051681">
    <property type="entry name" value="Ser/Thr_Kinases-Pseudokinases"/>
</dbReference>
<reference evidence="6" key="2">
    <citation type="journal article" date="2023" name="Microbiol Resour">
        <title>Decontamination and Annotation of the Draft Genome Sequence of the Oomycete Lagenidium giganteum ARSEF 373.</title>
        <authorList>
            <person name="Morgan W.R."/>
            <person name="Tartar A."/>
        </authorList>
    </citation>
    <scope>NUCLEOTIDE SEQUENCE</scope>
    <source>
        <strain evidence="6">ARSEF 373</strain>
    </source>
</reference>
<dbReference type="Gene3D" id="3.80.10.10">
    <property type="entry name" value="Ribonuclease Inhibitor"/>
    <property type="match status" value="1"/>
</dbReference>
<feature type="transmembrane region" description="Helical" evidence="4">
    <location>
        <begin position="239"/>
        <end position="261"/>
    </location>
</feature>
<dbReference type="InterPro" id="IPR017441">
    <property type="entry name" value="Protein_kinase_ATP_BS"/>
</dbReference>
<dbReference type="EMBL" id="DAKRPA010000178">
    <property type="protein sequence ID" value="DAZ96104.1"/>
    <property type="molecule type" value="Genomic_DNA"/>
</dbReference>